<evidence type="ECO:0000313" key="1">
    <source>
        <dbReference type="EMBL" id="STW38490.1"/>
    </source>
</evidence>
<proteinExistence type="predicted"/>
<protein>
    <submittedName>
        <fullName evidence="1">Initiator replication protein RepB</fullName>
    </submittedName>
</protein>
<evidence type="ECO:0000313" key="2">
    <source>
        <dbReference type="Proteomes" id="UP000255167"/>
    </source>
</evidence>
<dbReference type="EMBL" id="UGNC01000001">
    <property type="protein sequence ID" value="STW38490.1"/>
    <property type="molecule type" value="Genomic_DNA"/>
</dbReference>
<reference evidence="1 2" key="1">
    <citation type="submission" date="2018-06" db="EMBL/GenBank/DDBJ databases">
        <authorList>
            <consortium name="Pathogen Informatics"/>
            <person name="Doyle S."/>
        </authorList>
    </citation>
    <scope>NUCLEOTIDE SEQUENCE [LARGE SCALE GENOMIC DNA]</scope>
    <source>
        <strain evidence="1 2">NCTC9617</strain>
    </source>
</reference>
<sequence>MTSENNSLPLNLQEVDKTTGEVVKLDVNSTSTVQPVALMRLGLFVPTLKSTSRSKANRKNVTDATEELVQLSIAKSEGYTDVKITGFAS</sequence>
<accession>A0A378F3W9</accession>
<dbReference type="AlphaFoldDB" id="A0A378F3W9"/>
<organism evidence="1 2">
    <name type="scientific">Klebsiella pneumoniae</name>
    <dbReference type="NCBI Taxonomy" id="573"/>
    <lineage>
        <taxon>Bacteria</taxon>
        <taxon>Pseudomonadati</taxon>
        <taxon>Pseudomonadota</taxon>
        <taxon>Gammaproteobacteria</taxon>
        <taxon>Enterobacterales</taxon>
        <taxon>Enterobacteriaceae</taxon>
        <taxon>Klebsiella/Raoultella group</taxon>
        <taxon>Klebsiella</taxon>
        <taxon>Klebsiella pneumoniae complex</taxon>
    </lineage>
</organism>
<dbReference type="Proteomes" id="UP000255167">
    <property type="component" value="Unassembled WGS sequence"/>
</dbReference>
<gene>
    <name evidence="1" type="primary">repB_1_1</name>
    <name evidence="1" type="ORF">NCTC9617_00002</name>
</gene>
<name>A0A378F3W9_KLEPN</name>